<dbReference type="InterPro" id="IPR049914">
    <property type="entry name" value="PHD1-3/5-6"/>
</dbReference>
<gene>
    <name evidence="8" type="ORF">LLUT_LOCUS28659</name>
</gene>
<dbReference type="AlphaFoldDB" id="A0AAV1Y381"/>
<evidence type="ECO:0000259" key="7">
    <source>
        <dbReference type="Pfam" id="PF23121"/>
    </source>
</evidence>
<evidence type="ECO:0000256" key="6">
    <source>
        <dbReference type="SAM" id="MobiDB-lite"/>
    </source>
</evidence>
<organism evidence="8 9">
    <name type="scientific">Lupinus luteus</name>
    <name type="common">European yellow lupine</name>
    <dbReference type="NCBI Taxonomy" id="3873"/>
    <lineage>
        <taxon>Eukaryota</taxon>
        <taxon>Viridiplantae</taxon>
        <taxon>Streptophyta</taxon>
        <taxon>Embryophyta</taxon>
        <taxon>Tracheophyta</taxon>
        <taxon>Spermatophyta</taxon>
        <taxon>Magnoliopsida</taxon>
        <taxon>eudicotyledons</taxon>
        <taxon>Gunneridae</taxon>
        <taxon>Pentapetalae</taxon>
        <taxon>rosids</taxon>
        <taxon>fabids</taxon>
        <taxon>Fabales</taxon>
        <taxon>Fabaceae</taxon>
        <taxon>Papilionoideae</taxon>
        <taxon>50 kb inversion clade</taxon>
        <taxon>genistoids sensu lato</taxon>
        <taxon>core genistoids</taxon>
        <taxon>Genisteae</taxon>
        <taxon>Lupinus</taxon>
    </lineage>
</organism>
<name>A0AAV1Y381_LUPLU</name>
<evidence type="ECO:0000256" key="5">
    <source>
        <dbReference type="ARBA" id="ARBA00023163"/>
    </source>
</evidence>
<evidence type="ECO:0000313" key="9">
    <source>
        <dbReference type="Proteomes" id="UP001497480"/>
    </source>
</evidence>
<dbReference type="PANTHER" id="PTHR33304:SF36">
    <property type="entry name" value="GB|AAF26970.1-RELATED"/>
    <property type="match status" value="1"/>
</dbReference>
<feature type="compositionally biased region" description="Polar residues" evidence="6">
    <location>
        <begin position="20"/>
        <end position="36"/>
    </location>
</feature>
<evidence type="ECO:0000256" key="3">
    <source>
        <dbReference type="ARBA" id="ARBA00022833"/>
    </source>
</evidence>
<feature type="region of interest" description="Disordered" evidence="6">
    <location>
        <begin position="20"/>
        <end position="45"/>
    </location>
</feature>
<keyword evidence="2" id="KW-0863">Zinc-finger</keyword>
<keyword evidence="1" id="KW-0479">Metal-binding</keyword>
<dbReference type="GO" id="GO:0008270">
    <property type="term" value="F:zinc ion binding"/>
    <property type="evidence" value="ECO:0007669"/>
    <property type="project" value="UniProtKB-KW"/>
</dbReference>
<keyword evidence="3" id="KW-0862">Zinc</keyword>
<keyword evidence="9" id="KW-1185">Reference proteome</keyword>
<evidence type="ECO:0000256" key="4">
    <source>
        <dbReference type="ARBA" id="ARBA00023015"/>
    </source>
</evidence>
<comment type="caution">
    <text evidence="8">The sequence shown here is derived from an EMBL/GenBank/DDBJ whole genome shotgun (WGS) entry which is preliminary data.</text>
</comment>
<evidence type="ECO:0000256" key="1">
    <source>
        <dbReference type="ARBA" id="ARBA00022723"/>
    </source>
</evidence>
<dbReference type="GO" id="GO:0140566">
    <property type="term" value="F:histone reader activity"/>
    <property type="evidence" value="ECO:0007669"/>
    <property type="project" value="InterPro"/>
</dbReference>
<dbReference type="Proteomes" id="UP001497480">
    <property type="component" value="Unassembled WGS sequence"/>
</dbReference>
<evidence type="ECO:0000256" key="2">
    <source>
        <dbReference type="ARBA" id="ARBA00022771"/>
    </source>
</evidence>
<proteinExistence type="predicted"/>
<keyword evidence="5" id="KW-0804">Transcription</keyword>
<dbReference type="Pfam" id="PF23121">
    <property type="entry name" value="SPOC_AIPP2"/>
    <property type="match status" value="1"/>
</dbReference>
<keyword evidence="4" id="KW-0805">Transcription regulation</keyword>
<reference evidence="8 9" key="1">
    <citation type="submission" date="2024-03" db="EMBL/GenBank/DDBJ databases">
        <authorList>
            <person name="Martinez-Hernandez J."/>
        </authorList>
    </citation>
    <scope>NUCLEOTIDE SEQUENCE [LARGE SCALE GENOMIC DNA]</scope>
</reference>
<feature type="domain" description="AIPP2-like SPOC-like" evidence="7">
    <location>
        <begin position="167"/>
        <end position="305"/>
    </location>
</feature>
<sequence length="387" mass="43414">MRVYVPCIPEDWICESCQSTNDTTSPCKVNQDSGRQASKRQRGITTGKVKFIPEDEVIKLSSGNVPVKHRPGTSTFLTQKTSVGPKNIISKVPSTALKSNYSKSKLPRVGVHRNSMTDKHAHLSQSKGGILCAVSECNKSIERSDLQSIQENFNLYRNFLPSSIGTWRGQFQIREAAASSKVYDGFKAQPPCTVNSKAYKFSSAMPSLLQLESLPTLNVLTDVFQNECPTLQDIALYFFPLDHIERYRENFNSIFEFMNAEKLMLSSVIDGVELMVFTSNELHAISRGTIATVNEHKKDFLWGVFRRTKVHKGNEIKPVKEPVETDADMIRGKEVDIERLADTDAVDMDIDMIGGKDVSGRIDHVKKDLFERSSRTHLQQSGCSSRL</sequence>
<accession>A0AAV1Y381</accession>
<protein>
    <recommendedName>
        <fullName evidence="7">AIPP2-like SPOC-like domain-containing protein</fullName>
    </recommendedName>
</protein>
<dbReference type="InterPro" id="IPR056280">
    <property type="entry name" value="AIPP2-like_SPOC"/>
</dbReference>
<dbReference type="PANTHER" id="PTHR33304">
    <property type="match status" value="1"/>
</dbReference>
<evidence type="ECO:0000313" key="8">
    <source>
        <dbReference type="EMBL" id="CAL0327599.1"/>
    </source>
</evidence>
<dbReference type="EMBL" id="CAXHTB010000020">
    <property type="protein sequence ID" value="CAL0327599.1"/>
    <property type="molecule type" value="Genomic_DNA"/>
</dbReference>
<dbReference type="GO" id="GO:0034244">
    <property type="term" value="P:negative regulation of transcription elongation by RNA polymerase II"/>
    <property type="evidence" value="ECO:0007669"/>
    <property type="project" value="InterPro"/>
</dbReference>